<proteinExistence type="predicted"/>
<name>A0AAW8VT31_LACPE</name>
<comment type="caution">
    <text evidence="1">The sequence shown here is derived from an EMBL/GenBank/DDBJ whole genome shotgun (WGS) entry which is preliminary data.</text>
</comment>
<dbReference type="RefSeq" id="WP_313890657.1">
    <property type="nucleotide sequence ID" value="NZ_JAVLAQ010000001.1"/>
</dbReference>
<protein>
    <submittedName>
        <fullName evidence="1">Uncharacterized protein</fullName>
    </submittedName>
</protein>
<dbReference type="Proteomes" id="UP001267003">
    <property type="component" value="Unassembled WGS sequence"/>
</dbReference>
<dbReference type="EMBL" id="JAVLAQ010000001">
    <property type="protein sequence ID" value="MDT6989321.1"/>
    <property type="molecule type" value="Genomic_DNA"/>
</dbReference>
<dbReference type="AlphaFoldDB" id="A0AAW8VT31"/>
<reference evidence="1" key="1">
    <citation type="submission" date="2023-08" db="EMBL/GenBank/DDBJ databases">
        <authorList>
            <person name="Page C.A."/>
            <person name="Perez-Diaz I.M."/>
        </authorList>
    </citation>
    <scope>NUCLEOTIDE SEQUENCE</scope>
    <source>
        <strain evidence="1">7.8.46</strain>
    </source>
</reference>
<evidence type="ECO:0000313" key="1">
    <source>
        <dbReference type="EMBL" id="MDT6989321.1"/>
    </source>
</evidence>
<accession>A0AAW8VT31</accession>
<evidence type="ECO:0000313" key="2">
    <source>
        <dbReference type="Proteomes" id="UP001267003"/>
    </source>
</evidence>
<organism evidence="1 2">
    <name type="scientific">Lactiplantibacillus pentosus</name>
    <name type="common">Lactobacillus pentosus</name>
    <dbReference type="NCBI Taxonomy" id="1589"/>
    <lineage>
        <taxon>Bacteria</taxon>
        <taxon>Bacillati</taxon>
        <taxon>Bacillota</taxon>
        <taxon>Bacilli</taxon>
        <taxon>Lactobacillales</taxon>
        <taxon>Lactobacillaceae</taxon>
        <taxon>Lactiplantibacillus</taxon>
    </lineage>
</organism>
<gene>
    <name evidence="1" type="ORF">RI536_04300</name>
</gene>
<sequence>MKNPLWKRYGPFVKWRFTSSSRAVTADINLNVNGHKARPYQDAKKLSLSFDG</sequence>